<dbReference type="PROSITE" id="PS01314">
    <property type="entry name" value="UPF0047"/>
    <property type="match status" value="1"/>
</dbReference>
<dbReference type="Pfam" id="PF01894">
    <property type="entry name" value="YjbQ"/>
    <property type="match status" value="1"/>
</dbReference>
<dbReference type="OrthoDB" id="9801725at2"/>
<dbReference type="PIRSF" id="PIRSF004681">
    <property type="entry name" value="UCP004681"/>
    <property type="match status" value="1"/>
</dbReference>
<dbReference type="AlphaFoldDB" id="A0A9Q8Y6H9"/>
<evidence type="ECO:0000256" key="1">
    <source>
        <dbReference type="ARBA" id="ARBA00005534"/>
    </source>
</evidence>
<dbReference type="Proteomes" id="UP001055460">
    <property type="component" value="Chromosome"/>
</dbReference>
<dbReference type="PANTHER" id="PTHR30615">
    <property type="entry name" value="UNCHARACTERIZED PROTEIN YJBQ-RELATED"/>
    <property type="match status" value="1"/>
</dbReference>
<dbReference type="NCBIfam" id="TIGR00149">
    <property type="entry name" value="TIGR00149_YjbQ"/>
    <property type="match status" value="1"/>
</dbReference>
<comment type="similarity">
    <text evidence="1">Belongs to the UPF0047 family.</text>
</comment>
<name>A0A9Q8Y6H9_ENSAD</name>
<gene>
    <name evidence="2" type="ORF">NE863_12065</name>
</gene>
<dbReference type="Gene3D" id="2.60.120.460">
    <property type="entry name" value="YjbQ-like"/>
    <property type="match status" value="1"/>
</dbReference>
<reference evidence="2" key="1">
    <citation type="submission" date="2022-06" db="EMBL/GenBank/DDBJ databases">
        <title>Physiological and biochemical characterization and genomic elucidation of a strain of the genus Ensifer adhaerens M8 that combines arsenic oxidation and chromium reduction.</title>
        <authorList>
            <person name="Li X."/>
            <person name="Yu c."/>
        </authorList>
    </citation>
    <scope>NUCLEOTIDE SEQUENCE</scope>
    <source>
        <strain evidence="2">M8</strain>
    </source>
</reference>
<dbReference type="RefSeq" id="WP_110818704.1">
    <property type="nucleotide sequence ID" value="NZ_CAXURO020000001.1"/>
</dbReference>
<dbReference type="InterPro" id="IPR001602">
    <property type="entry name" value="UPF0047_YjbQ-like"/>
</dbReference>
<evidence type="ECO:0000313" key="3">
    <source>
        <dbReference type="Proteomes" id="UP001055460"/>
    </source>
</evidence>
<dbReference type="EMBL" id="CP098807">
    <property type="protein sequence ID" value="USJ22049.1"/>
    <property type="molecule type" value="Genomic_DNA"/>
</dbReference>
<sequence length="140" mass="15662">MPQTRITIATHGQGLYEFTDQAAAFVRANADCEGLLTVFVRHTSCSLLIQENADPDVKRDLDAFFRRLVPPSSDTSMRWIVHTQEGPDDMPAHIKAALTPVSLGIPVSGGRMLTGTWQGLYLFEHRDRPHRREIVLHLSA</sequence>
<protein>
    <submittedName>
        <fullName evidence="2">Secondary thiamine-phosphate synthase enzyme YjbQ</fullName>
    </submittedName>
</protein>
<proteinExistence type="inferred from homology"/>
<dbReference type="InterPro" id="IPR035917">
    <property type="entry name" value="YjbQ-like_sf"/>
</dbReference>
<dbReference type="SUPFAM" id="SSF111038">
    <property type="entry name" value="YjbQ-like"/>
    <property type="match status" value="1"/>
</dbReference>
<evidence type="ECO:0000313" key="2">
    <source>
        <dbReference type="EMBL" id="USJ22049.1"/>
    </source>
</evidence>
<organism evidence="2 3">
    <name type="scientific">Ensifer adhaerens</name>
    <name type="common">Sinorhizobium morelense</name>
    <dbReference type="NCBI Taxonomy" id="106592"/>
    <lineage>
        <taxon>Bacteria</taxon>
        <taxon>Pseudomonadati</taxon>
        <taxon>Pseudomonadota</taxon>
        <taxon>Alphaproteobacteria</taxon>
        <taxon>Hyphomicrobiales</taxon>
        <taxon>Rhizobiaceae</taxon>
        <taxon>Sinorhizobium/Ensifer group</taxon>
        <taxon>Ensifer</taxon>
    </lineage>
</organism>
<accession>A0A9Q8Y6H9</accession>
<dbReference type="PANTHER" id="PTHR30615:SF8">
    <property type="entry name" value="UPF0047 PROTEIN C4A8.02C"/>
    <property type="match status" value="1"/>
</dbReference>